<dbReference type="AlphaFoldDB" id="A0A7K3TAT6"/>
<feature type="region of interest" description="Disordered" evidence="1">
    <location>
        <begin position="37"/>
        <end position="97"/>
    </location>
</feature>
<evidence type="ECO:0000259" key="2">
    <source>
        <dbReference type="Pfam" id="PF25591"/>
    </source>
</evidence>
<name>A0A7K3TAT6_9BIFI</name>
<reference evidence="3 4" key="1">
    <citation type="submission" date="2019-10" db="EMBL/GenBank/DDBJ databases">
        <title>Bifidobacterium from non-human primates.</title>
        <authorList>
            <person name="Modesto M."/>
        </authorList>
    </citation>
    <scope>NUCLEOTIDE SEQUENCE [LARGE SCALE GENOMIC DNA]</scope>
    <source>
        <strain evidence="3 4">TREM</strain>
    </source>
</reference>
<gene>
    <name evidence="3" type="ORF">GFD24_05545</name>
</gene>
<protein>
    <recommendedName>
        <fullName evidence="2">Leucine rich repeat variant domain-containing protein</fullName>
    </recommendedName>
</protein>
<comment type="caution">
    <text evidence="3">The sequence shown here is derived from an EMBL/GenBank/DDBJ whole genome shotgun (WGS) entry which is preliminary data.</text>
</comment>
<organism evidence="3 4">
    <name type="scientific">Bifidobacterium ramosum</name>
    <dbReference type="NCBI Taxonomy" id="1798158"/>
    <lineage>
        <taxon>Bacteria</taxon>
        <taxon>Bacillati</taxon>
        <taxon>Actinomycetota</taxon>
        <taxon>Actinomycetes</taxon>
        <taxon>Bifidobacteriales</taxon>
        <taxon>Bifidobacteriaceae</taxon>
        <taxon>Bifidobacterium</taxon>
    </lineage>
</organism>
<dbReference type="Pfam" id="PF25591">
    <property type="entry name" value="LRV_2"/>
    <property type="match status" value="1"/>
</dbReference>
<feature type="compositionally biased region" description="Basic residues" evidence="1">
    <location>
        <begin position="38"/>
        <end position="48"/>
    </location>
</feature>
<proteinExistence type="predicted"/>
<dbReference type="Proteomes" id="UP000469943">
    <property type="component" value="Unassembled WGS sequence"/>
</dbReference>
<evidence type="ECO:0000313" key="3">
    <source>
        <dbReference type="EMBL" id="NEG71685.1"/>
    </source>
</evidence>
<dbReference type="InterPro" id="IPR057893">
    <property type="entry name" value="LRV_2"/>
</dbReference>
<dbReference type="OrthoDB" id="3238842at2"/>
<evidence type="ECO:0000256" key="1">
    <source>
        <dbReference type="SAM" id="MobiDB-lite"/>
    </source>
</evidence>
<feature type="compositionally biased region" description="Pro residues" evidence="1">
    <location>
        <begin position="87"/>
        <end position="96"/>
    </location>
</feature>
<accession>A0A7K3TAT6</accession>
<dbReference type="EMBL" id="WHZX01000003">
    <property type="protein sequence ID" value="NEG71685.1"/>
    <property type="molecule type" value="Genomic_DNA"/>
</dbReference>
<evidence type="ECO:0000313" key="4">
    <source>
        <dbReference type="Proteomes" id="UP000469943"/>
    </source>
</evidence>
<sequence>MSRHSGRKPVLAARCGGTWPVRGIGAVMMSPMTMTKTAQRRHARHRTIRQRDGPAVDVPRRLRTLAERRADDGTNVDRQRRVRDGPAGPPPAPPLSLTPLVACDPATDMEVLWHIARDVPHLRRWLVANPQADAALLEFVAQSGGPGVREALTVLLGD</sequence>
<feature type="domain" description="Leucine rich repeat variant" evidence="2">
    <location>
        <begin position="98"/>
        <end position="154"/>
    </location>
</feature>
<feature type="compositionally biased region" description="Basic and acidic residues" evidence="1">
    <location>
        <begin position="49"/>
        <end position="84"/>
    </location>
</feature>